<name>A0A1J7ICM4_9PEZI</name>
<dbReference type="AlphaFoldDB" id="A0A1J7ICM4"/>
<gene>
    <name evidence="1" type="ORF">CONLIGDRAFT_83936</name>
</gene>
<keyword evidence="2" id="KW-1185">Reference proteome</keyword>
<evidence type="ECO:0000313" key="1">
    <source>
        <dbReference type="EMBL" id="OIW25181.1"/>
    </source>
</evidence>
<proteinExistence type="predicted"/>
<evidence type="ECO:0000313" key="2">
    <source>
        <dbReference type="Proteomes" id="UP000182658"/>
    </source>
</evidence>
<dbReference type="EMBL" id="KV875102">
    <property type="protein sequence ID" value="OIW25181.1"/>
    <property type="molecule type" value="Genomic_DNA"/>
</dbReference>
<organism evidence="1 2">
    <name type="scientific">Coniochaeta ligniaria NRRL 30616</name>
    <dbReference type="NCBI Taxonomy" id="1408157"/>
    <lineage>
        <taxon>Eukaryota</taxon>
        <taxon>Fungi</taxon>
        <taxon>Dikarya</taxon>
        <taxon>Ascomycota</taxon>
        <taxon>Pezizomycotina</taxon>
        <taxon>Sordariomycetes</taxon>
        <taxon>Sordariomycetidae</taxon>
        <taxon>Coniochaetales</taxon>
        <taxon>Coniochaetaceae</taxon>
        <taxon>Coniochaeta</taxon>
    </lineage>
</organism>
<sequence length="131" mass="15426">MQLAFPSIKFPGNRPGHQGIRQKLCDFNPQHWNICMLWCTTWKWTLVRYRYIHIFVAGVAVYFCRHCCRIRISSKDQIPFPFPFPFPFSPSSDGRESSGAAIRQPVRYRQPRISAPLTKFPCAHDSRRQRI</sequence>
<protein>
    <submittedName>
        <fullName evidence="1">Uncharacterized protein</fullName>
    </submittedName>
</protein>
<reference evidence="1 2" key="1">
    <citation type="submission" date="2016-10" db="EMBL/GenBank/DDBJ databases">
        <title>Draft genome sequence of Coniochaeta ligniaria NRRL30616, a lignocellulolytic fungus for bioabatement of inhibitors in plant biomass hydrolysates.</title>
        <authorList>
            <consortium name="DOE Joint Genome Institute"/>
            <person name="Jimenez D.J."/>
            <person name="Hector R.E."/>
            <person name="Riley R."/>
            <person name="Sun H."/>
            <person name="Grigoriev I.V."/>
            <person name="Van Elsas J.D."/>
            <person name="Nichols N.N."/>
        </authorList>
    </citation>
    <scope>NUCLEOTIDE SEQUENCE [LARGE SCALE GENOMIC DNA]</scope>
    <source>
        <strain evidence="1 2">NRRL 30616</strain>
    </source>
</reference>
<dbReference type="InParanoid" id="A0A1J7ICM4"/>
<dbReference type="Proteomes" id="UP000182658">
    <property type="component" value="Unassembled WGS sequence"/>
</dbReference>
<accession>A0A1J7ICM4</accession>